<dbReference type="KEGG" id="hsc:HVS_07110"/>
<name>A0A2K9E1S1_9FIRM</name>
<dbReference type="EMBL" id="CP025197">
    <property type="protein sequence ID" value="AUG57339.1"/>
    <property type="molecule type" value="Genomic_DNA"/>
</dbReference>
<proteinExistence type="predicted"/>
<dbReference type="RefSeq" id="WP_101300595.1">
    <property type="nucleotide sequence ID" value="NZ_CP025197.1"/>
</dbReference>
<protein>
    <submittedName>
        <fullName evidence="1">Uncharacterized protein</fullName>
    </submittedName>
</protein>
<dbReference type="Proteomes" id="UP000233534">
    <property type="component" value="Chromosome"/>
</dbReference>
<evidence type="ECO:0000313" key="1">
    <source>
        <dbReference type="EMBL" id="AUG57339.1"/>
    </source>
</evidence>
<reference evidence="1 2" key="1">
    <citation type="submission" date="2017-12" db="EMBL/GenBank/DDBJ databases">
        <title>Complete genome sequence of Herbivorax saccincola GGR1, a novel Cellulosome-producing hydrolytic bacterium in a thermophilic biogas plant, established by Illumina and Nanopore MinION sequencing.</title>
        <authorList>
            <person name="Pechtl A."/>
            <person name="Ruckert C."/>
            <person name="Koeck D.E."/>
            <person name="Maus I."/>
            <person name="Winkler A."/>
            <person name="Kalinowski J."/>
            <person name="Puhler A."/>
            <person name="Schwarz W.W."/>
            <person name="Zverlov V.V."/>
            <person name="Schluter A."/>
            <person name="Liebl W."/>
        </authorList>
    </citation>
    <scope>NUCLEOTIDE SEQUENCE [LARGE SCALE GENOMIC DNA]</scope>
    <source>
        <strain evidence="2">SR1</strain>
    </source>
</reference>
<sequence length="63" mass="7419">MEIISKGLKKCYIMHSTTTGKYMICKVLNEYDNEKEADDDMVKLLTHEISEKDLLKEFSKKPY</sequence>
<evidence type="ECO:0000313" key="2">
    <source>
        <dbReference type="Proteomes" id="UP000233534"/>
    </source>
</evidence>
<accession>A0A2K9E1S1</accession>
<keyword evidence="2" id="KW-1185">Reference proteome</keyword>
<dbReference type="AlphaFoldDB" id="A0A2K9E1S1"/>
<organism evidence="1 2">
    <name type="scientific">Acetivibrio saccincola</name>
    <dbReference type="NCBI Taxonomy" id="1677857"/>
    <lineage>
        <taxon>Bacteria</taxon>
        <taxon>Bacillati</taxon>
        <taxon>Bacillota</taxon>
        <taxon>Clostridia</taxon>
        <taxon>Eubacteriales</taxon>
        <taxon>Oscillospiraceae</taxon>
        <taxon>Acetivibrio</taxon>
    </lineage>
</organism>
<gene>
    <name evidence="1" type="ORF">HVS_07110</name>
</gene>